<dbReference type="PROSITE" id="PS50043">
    <property type="entry name" value="HTH_LUXR_2"/>
    <property type="match status" value="1"/>
</dbReference>
<feature type="domain" description="HTH luxR-type" evidence="3">
    <location>
        <begin position="942"/>
        <end position="1007"/>
    </location>
</feature>
<dbReference type="Proteomes" id="UP000661858">
    <property type="component" value="Unassembled WGS sequence"/>
</dbReference>
<dbReference type="InterPro" id="IPR027417">
    <property type="entry name" value="P-loop_NTPase"/>
</dbReference>
<keyword evidence="1" id="KW-0547">Nucleotide-binding</keyword>
<organism evidence="4 5">
    <name type="scientific">Streptomyces actinomycinicus</name>
    <dbReference type="NCBI Taxonomy" id="1695166"/>
    <lineage>
        <taxon>Bacteria</taxon>
        <taxon>Bacillati</taxon>
        <taxon>Actinomycetota</taxon>
        <taxon>Actinomycetes</taxon>
        <taxon>Kitasatosporales</taxon>
        <taxon>Streptomycetaceae</taxon>
        <taxon>Streptomyces</taxon>
    </lineage>
</organism>
<dbReference type="EMBL" id="JAERRK010000007">
    <property type="protein sequence ID" value="MBL1083485.1"/>
    <property type="molecule type" value="Genomic_DNA"/>
</dbReference>
<keyword evidence="2" id="KW-0067">ATP-binding</keyword>
<dbReference type="SUPFAM" id="SSF52540">
    <property type="entry name" value="P-loop containing nucleoside triphosphate hydrolases"/>
    <property type="match status" value="1"/>
</dbReference>
<evidence type="ECO:0000313" key="5">
    <source>
        <dbReference type="Proteomes" id="UP000661858"/>
    </source>
</evidence>
<comment type="caution">
    <text evidence="4">The sequence shown here is derived from an EMBL/GenBank/DDBJ whole genome shotgun (WGS) entry which is preliminary data.</text>
</comment>
<dbReference type="PANTHER" id="PTHR16305">
    <property type="entry name" value="TESTICULAR SOLUBLE ADENYLYL CYCLASE"/>
    <property type="match status" value="1"/>
</dbReference>
<dbReference type="InterPro" id="IPR016032">
    <property type="entry name" value="Sig_transdc_resp-reg_C-effctor"/>
</dbReference>
<accession>A0A937JMG0</accession>
<gene>
    <name evidence="4" type="ORF">JK359_16145</name>
</gene>
<dbReference type="GO" id="GO:0005737">
    <property type="term" value="C:cytoplasm"/>
    <property type="evidence" value="ECO:0007669"/>
    <property type="project" value="TreeGrafter"/>
</dbReference>
<dbReference type="CDD" id="cd06170">
    <property type="entry name" value="LuxR_C_like"/>
    <property type="match status" value="1"/>
</dbReference>
<dbReference type="AlphaFoldDB" id="A0A937JMG0"/>
<dbReference type="GO" id="GO:0005524">
    <property type="term" value="F:ATP binding"/>
    <property type="evidence" value="ECO:0007669"/>
    <property type="project" value="UniProtKB-KW"/>
</dbReference>
<reference evidence="4" key="1">
    <citation type="submission" date="2021-01" db="EMBL/GenBank/DDBJ databases">
        <title>WGS of actinomycetes isolated from Thailand.</title>
        <authorList>
            <person name="Thawai C."/>
        </authorList>
    </citation>
    <scope>NUCLEOTIDE SEQUENCE</scope>
    <source>
        <strain evidence="4">RCU-197</strain>
    </source>
</reference>
<dbReference type="PANTHER" id="PTHR16305:SF35">
    <property type="entry name" value="TRANSCRIPTIONAL ACTIVATOR DOMAIN"/>
    <property type="match status" value="1"/>
</dbReference>
<evidence type="ECO:0000256" key="2">
    <source>
        <dbReference type="ARBA" id="ARBA00022840"/>
    </source>
</evidence>
<dbReference type="Gene3D" id="1.25.40.10">
    <property type="entry name" value="Tetratricopeptide repeat domain"/>
    <property type="match status" value="1"/>
</dbReference>
<evidence type="ECO:0000256" key="1">
    <source>
        <dbReference type="ARBA" id="ARBA00022741"/>
    </source>
</evidence>
<dbReference type="SMART" id="SM00421">
    <property type="entry name" value="HTH_LUXR"/>
    <property type="match status" value="1"/>
</dbReference>
<dbReference type="RefSeq" id="WP_201836146.1">
    <property type="nucleotide sequence ID" value="NZ_JAERRK010000007.1"/>
</dbReference>
<dbReference type="Pfam" id="PF00196">
    <property type="entry name" value="GerE"/>
    <property type="match status" value="1"/>
</dbReference>
<dbReference type="SUPFAM" id="SSF46894">
    <property type="entry name" value="C-terminal effector domain of the bipartite response regulators"/>
    <property type="match status" value="1"/>
</dbReference>
<dbReference type="Gene3D" id="1.10.10.10">
    <property type="entry name" value="Winged helix-like DNA-binding domain superfamily/Winged helix DNA-binding domain"/>
    <property type="match status" value="1"/>
</dbReference>
<dbReference type="PRINTS" id="PR00038">
    <property type="entry name" value="HTHLUXR"/>
</dbReference>
<dbReference type="InterPro" id="IPR000792">
    <property type="entry name" value="Tscrpt_reg_LuxR_C"/>
</dbReference>
<dbReference type="GO" id="GO:0006355">
    <property type="term" value="P:regulation of DNA-templated transcription"/>
    <property type="evidence" value="ECO:0007669"/>
    <property type="project" value="InterPro"/>
</dbReference>
<dbReference type="InterPro" id="IPR036388">
    <property type="entry name" value="WH-like_DNA-bd_sf"/>
</dbReference>
<proteinExistence type="predicted"/>
<protein>
    <submittedName>
        <fullName evidence="4">AAA family ATPase</fullName>
    </submittedName>
</protein>
<dbReference type="InterPro" id="IPR041664">
    <property type="entry name" value="AAA_16"/>
</dbReference>
<name>A0A937JMG0_9ACTN</name>
<evidence type="ECO:0000259" key="3">
    <source>
        <dbReference type="PROSITE" id="PS50043"/>
    </source>
</evidence>
<dbReference type="InterPro" id="IPR011990">
    <property type="entry name" value="TPR-like_helical_dom_sf"/>
</dbReference>
<evidence type="ECO:0000313" key="4">
    <source>
        <dbReference type="EMBL" id="MBL1083485.1"/>
    </source>
</evidence>
<keyword evidence="5" id="KW-1185">Reference proteome</keyword>
<dbReference type="GO" id="GO:0004016">
    <property type="term" value="F:adenylate cyclase activity"/>
    <property type="evidence" value="ECO:0007669"/>
    <property type="project" value="TreeGrafter"/>
</dbReference>
<dbReference type="GO" id="GO:0003677">
    <property type="term" value="F:DNA binding"/>
    <property type="evidence" value="ECO:0007669"/>
    <property type="project" value="InterPro"/>
</dbReference>
<dbReference type="PROSITE" id="PS00622">
    <property type="entry name" value="HTH_LUXR_1"/>
    <property type="match status" value="1"/>
</dbReference>
<sequence length="1007" mass="107796">MDGIVMCAYVKSPDHPRCAGPSDDRLSQCITMRETTCRCTVCRGRGGPWSRSRSGHEGRCVCRCKNEPMQGALLDRTTELDRLRTGIHAAQAGDSKFIVICGPAGVGKTRLLKESGDMAAAGLRLLRARGSEVERAYASGLVRQALEPLLRAASPDDRARWLAGAEAAEAAVARKPADGLPGPGEFAVFHGLFWLMSNLCQDGPVALLVDDLHWADEPSLRFLLHLLPRLEDLRLFLVATMRPDEPGAASHLLDVALSDQTCEILQPAPLQTASTGGLLADWFGKTPESGFVRACHQATGGNPLLVSELARAMTAEGLAPTDATASRVEELGARVLGRRVSVELGRLSGESVALAQAVAVLGAGAVPGQAAGLAGLDAYEAEQSVAHLQAAHLLRRREPGEPDLLDFVHPLIRATVYENVDPVKRVRLHARAVRVLSEAGARIEQVAAHVLQVPANAVPEAVPILRRAADEAMDAGAVEAALRYLQRATAETLPAQERVTVLTEAGSAAFMVDLPTAVAYFDEAVAATDDTATLTRLAAMQALASVLGAQDPVRADAVLREAIGHLPQDDTDARRALQATWLIAHLSASGWEKVAPELPALRRLPPASSVGAALLDAAIALFDTMAARPEAVVPTRRIMAEASLRKAATANALMLVNSCIPLLAHDPAEGLDVCESLIAETRRTGSLVTLCTLYSCRGWGWLLHGELAEAESDLREALRTAEVSSTVLTRQAALAWMVETLTEKGHLQEAEALLNAPHHGYDAASTVYLFQHSRAKLLHSLGRHEEALDAAFDAGRRFACYGGTNPALLPWRSQAALCLHALDRDEEARRLAAEELDFARQWGADHVIGRALRIYGLLHCGPEGIGLLEQAEKTLRHGPARLEHAKALVDLGSALRRANSRAKGRAYLAQGLELAHQCGSSLLTEHARDELRAAGARPRSPHMTGPQALTPSEMRVAKLAAQGLTNRQIAQQLYVTAKTVEVHLSAAYRKLGINRRTQLPHAIAAAP</sequence>
<dbReference type="Pfam" id="PF13191">
    <property type="entry name" value="AAA_16"/>
    <property type="match status" value="1"/>
</dbReference>